<proteinExistence type="predicted"/>
<evidence type="ECO:0000313" key="1">
    <source>
        <dbReference type="EMBL" id="CAI4032221.1"/>
    </source>
</evidence>
<evidence type="ECO:0000313" key="2">
    <source>
        <dbReference type="Proteomes" id="UP001179121"/>
    </source>
</evidence>
<dbReference type="AlphaFoldDB" id="A0AA86T5U3"/>
<reference evidence="1" key="1">
    <citation type="submission" date="2022-10" db="EMBL/GenBank/DDBJ databases">
        <authorList>
            <person name="Koch H."/>
        </authorList>
    </citation>
    <scope>NUCLEOTIDE SEQUENCE</scope>
    <source>
        <strain evidence="1">DNF</strain>
    </source>
</reference>
<dbReference type="PROSITE" id="PS51257">
    <property type="entry name" value="PROKAR_LIPOPROTEIN"/>
    <property type="match status" value="1"/>
</dbReference>
<dbReference type="Proteomes" id="UP001179121">
    <property type="component" value="Chromosome"/>
</dbReference>
<protein>
    <recommendedName>
        <fullName evidence="3">Blue (type 1) copper domain-containing protein</fullName>
    </recommendedName>
</protein>
<dbReference type="Gene3D" id="2.60.40.420">
    <property type="entry name" value="Cupredoxins - blue copper proteins"/>
    <property type="match status" value="1"/>
</dbReference>
<dbReference type="SUPFAM" id="SSF49503">
    <property type="entry name" value="Cupredoxins"/>
    <property type="match status" value="1"/>
</dbReference>
<dbReference type="InterPro" id="IPR008972">
    <property type="entry name" value="Cupredoxin"/>
</dbReference>
<sequence length="282" mass="29979">MARAGRGFDSFVLFLLVLGTGCATDPSGPHITGTTTVATFHASDFGFEGPDRLPAGQTVVRLVNHGQQPHHIQLVKLTDGMNLDHLVEALQAPVVQMPNWAKHMGGPNGIGPGGRAEATLFLEPGSYALLCTIPTTDRQPHITLGMYKALTVVEQGDRPQSFAANYHLSLRDYEVAVIEPMTAGLHSFYVKNRGTQVHQVSLVRLNPSASDGHVAAALAPASDLPSWPWQLAGGMTGLEPGGEGVFTAMLASGRYSLICLFPNPNTPQSHAAKGMVLTFDVP</sequence>
<dbReference type="KEGG" id="nti:DNFV4_02649"/>
<gene>
    <name evidence="1" type="ORF">DNFV4_02649</name>
</gene>
<keyword evidence="2" id="KW-1185">Reference proteome</keyword>
<dbReference type="EMBL" id="OX365700">
    <property type="protein sequence ID" value="CAI4032221.1"/>
    <property type="molecule type" value="Genomic_DNA"/>
</dbReference>
<name>A0AA86T5U3_9BACT</name>
<evidence type="ECO:0008006" key="3">
    <source>
        <dbReference type="Google" id="ProtNLM"/>
    </source>
</evidence>
<accession>A0AA86T5U3</accession>
<organism evidence="1 2">
    <name type="scientific">Nitrospira tepida</name>
    <dbReference type="NCBI Taxonomy" id="2973512"/>
    <lineage>
        <taxon>Bacteria</taxon>
        <taxon>Pseudomonadati</taxon>
        <taxon>Nitrospirota</taxon>
        <taxon>Nitrospiria</taxon>
        <taxon>Nitrospirales</taxon>
        <taxon>Nitrospiraceae</taxon>
        <taxon>Nitrospira</taxon>
    </lineage>
</organism>